<dbReference type="Proteomes" id="UP000712600">
    <property type="component" value="Unassembled WGS sequence"/>
</dbReference>
<reference evidence="1" key="1">
    <citation type="submission" date="2019-12" db="EMBL/GenBank/DDBJ databases">
        <title>Genome sequencing and annotation of Brassica cretica.</title>
        <authorList>
            <person name="Studholme D.J."/>
            <person name="Sarris P."/>
        </authorList>
    </citation>
    <scope>NUCLEOTIDE SEQUENCE</scope>
    <source>
        <strain evidence="1">PFS-109/04</strain>
        <tissue evidence="1">Leaf</tissue>
    </source>
</reference>
<protein>
    <submittedName>
        <fullName evidence="1">Uncharacterized protein</fullName>
    </submittedName>
</protein>
<evidence type="ECO:0000313" key="2">
    <source>
        <dbReference type="Proteomes" id="UP000712600"/>
    </source>
</evidence>
<evidence type="ECO:0000313" key="1">
    <source>
        <dbReference type="EMBL" id="KAF3600008.1"/>
    </source>
</evidence>
<comment type="caution">
    <text evidence="1">The sequence shown here is derived from an EMBL/GenBank/DDBJ whole genome shotgun (WGS) entry which is preliminary data.</text>
</comment>
<gene>
    <name evidence="1" type="ORF">F2Q69_00037074</name>
</gene>
<dbReference type="AlphaFoldDB" id="A0A8S9SFA7"/>
<accession>A0A8S9SFA7</accession>
<name>A0A8S9SFA7_BRACR</name>
<sequence length="127" mass="13864">MTNQDYGVVHVPCGFGLGCLGSAVEVPHELCLHPISIRLLIMARASLLLLSTGKNVCWSGWCHSGSAPPSSRFELVRNVTLVMFLGAEVRWQLIATCVTKKERYQSFIVCNGHALLNHLIVCASVNT</sequence>
<dbReference type="EMBL" id="QGKX02000004">
    <property type="protein sequence ID" value="KAF3600008.1"/>
    <property type="molecule type" value="Genomic_DNA"/>
</dbReference>
<organism evidence="1 2">
    <name type="scientific">Brassica cretica</name>
    <name type="common">Mustard</name>
    <dbReference type="NCBI Taxonomy" id="69181"/>
    <lineage>
        <taxon>Eukaryota</taxon>
        <taxon>Viridiplantae</taxon>
        <taxon>Streptophyta</taxon>
        <taxon>Embryophyta</taxon>
        <taxon>Tracheophyta</taxon>
        <taxon>Spermatophyta</taxon>
        <taxon>Magnoliopsida</taxon>
        <taxon>eudicotyledons</taxon>
        <taxon>Gunneridae</taxon>
        <taxon>Pentapetalae</taxon>
        <taxon>rosids</taxon>
        <taxon>malvids</taxon>
        <taxon>Brassicales</taxon>
        <taxon>Brassicaceae</taxon>
        <taxon>Brassiceae</taxon>
        <taxon>Brassica</taxon>
    </lineage>
</organism>
<proteinExistence type="predicted"/>